<proteinExistence type="predicted"/>
<dbReference type="RefSeq" id="XP_051445155.1">
    <property type="nucleotide sequence ID" value="XM_051588590.1"/>
</dbReference>
<protein>
    <recommendedName>
        <fullName evidence="3">EF-hand domain-containing protein</fullName>
    </recommendedName>
</protein>
<feature type="domain" description="EF-hand" evidence="3">
    <location>
        <begin position="87"/>
        <end position="122"/>
    </location>
</feature>
<organism evidence="4 5">
    <name type="scientific">Umbelopsis ramanniana AG</name>
    <dbReference type="NCBI Taxonomy" id="1314678"/>
    <lineage>
        <taxon>Eukaryota</taxon>
        <taxon>Fungi</taxon>
        <taxon>Fungi incertae sedis</taxon>
        <taxon>Mucoromycota</taxon>
        <taxon>Mucoromycotina</taxon>
        <taxon>Umbelopsidomycetes</taxon>
        <taxon>Umbelopsidales</taxon>
        <taxon>Umbelopsidaceae</taxon>
        <taxon>Umbelopsis</taxon>
    </lineage>
</organism>
<dbReference type="SMART" id="SM00054">
    <property type="entry name" value="EFh"/>
    <property type="match status" value="2"/>
</dbReference>
<dbReference type="Proteomes" id="UP001206595">
    <property type="component" value="Unassembled WGS sequence"/>
</dbReference>
<comment type="caution">
    <text evidence="4">The sequence shown here is derived from an EMBL/GenBank/DDBJ whole genome shotgun (WGS) entry which is preliminary data.</text>
</comment>
<evidence type="ECO:0000256" key="2">
    <source>
        <dbReference type="ARBA" id="ARBA00022837"/>
    </source>
</evidence>
<dbReference type="Gene3D" id="1.10.238.10">
    <property type="entry name" value="EF-hand"/>
    <property type="match status" value="2"/>
</dbReference>
<feature type="domain" description="EF-hand" evidence="3">
    <location>
        <begin position="157"/>
        <end position="192"/>
    </location>
</feature>
<dbReference type="InterPro" id="IPR002048">
    <property type="entry name" value="EF_hand_dom"/>
</dbReference>
<dbReference type="Pfam" id="PF13405">
    <property type="entry name" value="EF-hand_6"/>
    <property type="match status" value="1"/>
</dbReference>
<evidence type="ECO:0000256" key="1">
    <source>
        <dbReference type="ARBA" id="ARBA00022737"/>
    </source>
</evidence>
<dbReference type="GeneID" id="75913935"/>
<dbReference type="AlphaFoldDB" id="A0AAD5EBW7"/>
<reference evidence="4" key="1">
    <citation type="submission" date="2021-06" db="EMBL/GenBank/DDBJ databases">
        <authorList>
            <consortium name="DOE Joint Genome Institute"/>
            <person name="Mondo S.J."/>
            <person name="Amses K.R."/>
            <person name="Simmons D.R."/>
            <person name="Longcore J.E."/>
            <person name="Seto K."/>
            <person name="Alves G.H."/>
            <person name="Bonds A.E."/>
            <person name="Quandt C.A."/>
            <person name="Davis W.J."/>
            <person name="Chang Y."/>
            <person name="Letcher P.M."/>
            <person name="Powell M.J."/>
            <person name="Kuo A."/>
            <person name="Labutti K."/>
            <person name="Pangilinan J."/>
            <person name="Andreopoulos W."/>
            <person name="Tritt A."/>
            <person name="Riley R."/>
            <person name="Hundley H."/>
            <person name="Johnson J."/>
            <person name="Lipzen A."/>
            <person name="Barry K."/>
            <person name="Berbee M.L."/>
            <person name="Buchler N.E."/>
            <person name="Grigoriev I.V."/>
            <person name="Spatafora J.W."/>
            <person name="Stajich J.E."/>
            <person name="James T.Y."/>
        </authorList>
    </citation>
    <scope>NUCLEOTIDE SEQUENCE</scope>
    <source>
        <strain evidence="4">AG</strain>
    </source>
</reference>
<dbReference type="CDD" id="cd00051">
    <property type="entry name" value="EFh"/>
    <property type="match status" value="1"/>
</dbReference>
<sequence length="226" mass="25560">MSPLLPYAHNTVLLQYPRDRTVVDIQGTKKAIGVFLQLGILQSETIYLFTLLFFSSRLSITMAPVGKKSKRRTPRQNSNVFAMFTPQQIIEFREAFSMIDTDHDGYVCAEDLEEAYVQILGLQPTPGMIQNMLGDSTSSINFTIFLTLMAEKLSGTDPEPEILQAFAAFDDDGKGYINADDLRECMTTMGDRFTDEEVDVMFKGCPVDDYGNFNYREFVRVLKHGD</sequence>
<evidence type="ECO:0000313" key="4">
    <source>
        <dbReference type="EMBL" id="KAI8580151.1"/>
    </source>
</evidence>
<evidence type="ECO:0000313" key="5">
    <source>
        <dbReference type="Proteomes" id="UP001206595"/>
    </source>
</evidence>
<evidence type="ECO:0000259" key="3">
    <source>
        <dbReference type="PROSITE" id="PS50222"/>
    </source>
</evidence>
<reference evidence="4" key="2">
    <citation type="journal article" date="2022" name="Proc. Natl. Acad. Sci. U.S.A.">
        <title>Diploid-dominant life cycles characterize the early evolution of Fungi.</title>
        <authorList>
            <person name="Amses K.R."/>
            <person name="Simmons D.R."/>
            <person name="Longcore J.E."/>
            <person name="Mondo S.J."/>
            <person name="Seto K."/>
            <person name="Jeronimo G.H."/>
            <person name="Bonds A.E."/>
            <person name="Quandt C.A."/>
            <person name="Davis W.J."/>
            <person name="Chang Y."/>
            <person name="Federici B.A."/>
            <person name="Kuo A."/>
            <person name="LaButti K."/>
            <person name="Pangilinan J."/>
            <person name="Andreopoulos W."/>
            <person name="Tritt A."/>
            <person name="Riley R."/>
            <person name="Hundley H."/>
            <person name="Johnson J."/>
            <person name="Lipzen A."/>
            <person name="Barry K."/>
            <person name="Lang B.F."/>
            <person name="Cuomo C.A."/>
            <person name="Buchler N.E."/>
            <person name="Grigoriev I.V."/>
            <person name="Spatafora J.W."/>
            <person name="Stajich J.E."/>
            <person name="James T.Y."/>
        </authorList>
    </citation>
    <scope>NUCLEOTIDE SEQUENCE</scope>
    <source>
        <strain evidence="4">AG</strain>
    </source>
</reference>
<dbReference type="Pfam" id="PF13499">
    <property type="entry name" value="EF-hand_7"/>
    <property type="match status" value="1"/>
</dbReference>
<keyword evidence="5" id="KW-1185">Reference proteome</keyword>
<dbReference type="EMBL" id="MU620914">
    <property type="protein sequence ID" value="KAI8580151.1"/>
    <property type="molecule type" value="Genomic_DNA"/>
</dbReference>
<dbReference type="InterPro" id="IPR018247">
    <property type="entry name" value="EF_Hand_1_Ca_BS"/>
</dbReference>
<dbReference type="FunFam" id="1.10.238.10:FF:000001">
    <property type="entry name" value="Calmodulin 1"/>
    <property type="match status" value="1"/>
</dbReference>
<name>A0AAD5EBW7_UMBRA</name>
<dbReference type="InterPro" id="IPR011992">
    <property type="entry name" value="EF-hand-dom_pair"/>
</dbReference>
<keyword evidence="2" id="KW-0106">Calcium</keyword>
<gene>
    <name evidence="4" type="ORF">K450DRAFT_238411</name>
</gene>
<keyword evidence="1" id="KW-0677">Repeat</keyword>
<dbReference type="GO" id="GO:0005509">
    <property type="term" value="F:calcium ion binding"/>
    <property type="evidence" value="ECO:0007669"/>
    <property type="project" value="InterPro"/>
</dbReference>
<dbReference type="PROSITE" id="PS00018">
    <property type="entry name" value="EF_HAND_1"/>
    <property type="match status" value="1"/>
</dbReference>
<dbReference type="SUPFAM" id="SSF47473">
    <property type="entry name" value="EF-hand"/>
    <property type="match status" value="1"/>
</dbReference>
<accession>A0AAD5EBW7</accession>
<dbReference type="PROSITE" id="PS50222">
    <property type="entry name" value="EF_HAND_2"/>
    <property type="match status" value="2"/>
</dbReference>
<dbReference type="PANTHER" id="PTHR23049">
    <property type="entry name" value="MYOSIN REGULATORY LIGHT CHAIN 2"/>
    <property type="match status" value="1"/>
</dbReference>
<dbReference type="InterPro" id="IPR050403">
    <property type="entry name" value="Myosin_RLC"/>
</dbReference>